<reference evidence="3 4" key="1">
    <citation type="submission" date="2019-06" db="EMBL/GenBank/DDBJ databases">
        <title>The draft genome of Rhizobium smilacinae PTYR-5.</title>
        <authorList>
            <person name="Liu L."/>
            <person name="Li L."/>
            <person name="Zhang X."/>
        </authorList>
    </citation>
    <scope>NUCLEOTIDE SEQUENCE [LARGE SCALE GENOMIC DNA]</scope>
    <source>
        <strain evidence="3 4">PTYR-5</strain>
    </source>
</reference>
<dbReference type="InterPro" id="IPR050523">
    <property type="entry name" value="AKR_Detox_Biosynth"/>
</dbReference>
<keyword evidence="4" id="KW-1185">Reference proteome</keyword>
<dbReference type="CDD" id="cd19086">
    <property type="entry name" value="AKR_AKR11C1"/>
    <property type="match status" value="1"/>
</dbReference>
<gene>
    <name evidence="3" type="ORF">FHP24_27415</name>
</gene>
<evidence type="ECO:0000256" key="1">
    <source>
        <dbReference type="ARBA" id="ARBA00023002"/>
    </source>
</evidence>
<evidence type="ECO:0000313" key="3">
    <source>
        <dbReference type="EMBL" id="TNM59919.1"/>
    </source>
</evidence>
<proteinExistence type="predicted"/>
<dbReference type="Gene3D" id="3.20.20.100">
    <property type="entry name" value="NADP-dependent oxidoreductase domain"/>
    <property type="match status" value="1"/>
</dbReference>
<dbReference type="GO" id="GO:0005829">
    <property type="term" value="C:cytosol"/>
    <property type="evidence" value="ECO:0007669"/>
    <property type="project" value="TreeGrafter"/>
</dbReference>
<name>A0A5C4X9F9_9HYPH</name>
<dbReference type="AlphaFoldDB" id="A0A5C4X9F9"/>
<dbReference type="Proteomes" id="UP000311605">
    <property type="component" value="Unassembled WGS sequence"/>
</dbReference>
<dbReference type="PANTHER" id="PTHR43364">
    <property type="entry name" value="NADH-SPECIFIC METHYLGLYOXAL REDUCTASE-RELATED"/>
    <property type="match status" value="1"/>
</dbReference>
<evidence type="ECO:0000259" key="2">
    <source>
        <dbReference type="Pfam" id="PF00248"/>
    </source>
</evidence>
<dbReference type="PANTHER" id="PTHR43364:SF4">
    <property type="entry name" value="NAD(P)-LINKED OXIDOREDUCTASE SUPERFAMILY PROTEIN"/>
    <property type="match status" value="1"/>
</dbReference>
<keyword evidence="1" id="KW-0560">Oxidoreductase</keyword>
<dbReference type="EMBL" id="VDMN01000011">
    <property type="protein sequence ID" value="TNM59919.1"/>
    <property type="molecule type" value="Genomic_DNA"/>
</dbReference>
<dbReference type="InterPro" id="IPR023210">
    <property type="entry name" value="NADP_OxRdtase_dom"/>
</dbReference>
<dbReference type="SUPFAM" id="SSF51430">
    <property type="entry name" value="NAD(P)-linked oxidoreductase"/>
    <property type="match status" value="1"/>
</dbReference>
<protein>
    <submittedName>
        <fullName evidence="3">Aldo/keto reductase</fullName>
    </submittedName>
</protein>
<feature type="domain" description="NADP-dependent oxidoreductase" evidence="2">
    <location>
        <begin position="20"/>
        <end position="305"/>
    </location>
</feature>
<dbReference type="GO" id="GO:0016491">
    <property type="term" value="F:oxidoreductase activity"/>
    <property type="evidence" value="ECO:0007669"/>
    <property type="project" value="UniProtKB-KW"/>
</dbReference>
<accession>A0A5C4X9F9</accession>
<comment type="caution">
    <text evidence="3">The sequence shown here is derived from an EMBL/GenBank/DDBJ whole genome shotgun (WGS) entry which is preliminary data.</text>
</comment>
<organism evidence="3 4">
    <name type="scientific">Aliirhizobium smilacinae</name>
    <dbReference type="NCBI Taxonomy" id="1395944"/>
    <lineage>
        <taxon>Bacteria</taxon>
        <taxon>Pseudomonadati</taxon>
        <taxon>Pseudomonadota</taxon>
        <taxon>Alphaproteobacteria</taxon>
        <taxon>Hyphomicrobiales</taxon>
        <taxon>Rhizobiaceae</taxon>
        <taxon>Aliirhizobium</taxon>
    </lineage>
</organism>
<dbReference type="OrthoDB" id="9803483at2"/>
<sequence length="316" mass="34365">MGCWAIGGHFWSGDIPVGYSGSDDDESIRTIHASWDAGVRVFDTSAVYGAGHSETILGRALSGRADAIIVSKFGHSIDPVTRQMTGPRFDPEYIRRSVHGSLERLNRSCIDVMLLHLNELSVIEGGPVFDTLEALKAAGKIRSYGWSTDFPERVRAFASRAGFSTVQHSMNVFFDAPAMCNTAESYNLVQLIRSPLGMGVLSGKFSDGRVIPSNDVRSADRDWQGYFTDGRPRADLVAQMDAIRDLLTLGGRTLAQGALCWLLARGPNVLPIPGAKNARQAVENAGALEYGPLSPTVMAYIEQILQRPPEGEPRAR</sequence>
<dbReference type="Pfam" id="PF00248">
    <property type="entry name" value="Aldo_ket_red"/>
    <property type="match status" value="1"/>
</dbReference>
<dbReference type="InterPro" id="IPR036812">
    <property type="entry name" value="NAD(P)_OxRdtase_dom_sf"/>
</dbReference>
<evidence type="ECO:0000313" key="4">
    <source>
        <dbReference type="Proteomes" id="UP000311605"/>
    </source>
</evidence>